<name>A0A7I8WEL9_9ANNE</name>
<comment type="caution">
    <text evidence="2">The sequence shown here is derived from an EMBL/GenBank/DDBJ whole genome shotgun (WGS) entry which is preliminary data.</text>
</comment>
<proteinExistence type="predicted"/>
<evidence type="ECO:0000313" key="2">
    <source>
        <dbReference type="EMBL" id="CAD5126634.1"/>
    </source>
</evidence>
<dbReference type="EMBL" id="CAJFCJ010000067">
    <property type="protein sequence ID" value="CAD5126634.1"/>
    <property type="molecule type" value="Genomic_DNA"/>
</dbReference>
<protein>
    <submittedName>
        <fullName evidence="1">DgyrCDS14573</fullName>
    </submittedName>
    <submittedName>
        <fullName evidence="2">DgyrCDS14718</fullName>
    </submittedName>
</protein>
<evidence type="ECO:0000313" key="1">
    <source>
        <dbReference type="EMBL" id="CAD5126444.1"/>
    </source>
</evidence>
<gene>
    <name evidence="1" type="ORF">DGYR_LOCUS13687</name>
    <name evidence="2" type="ORF">DGYR_LOCUS13870</name>
</gene>
<organism evidence="2 3">
    <name type="scientific">Dimorphilus gyrociliatus</name>
    <dbReference type="NCBI Taxonomy" id="2664684"/>
    <lineage>
        <taxon>Eukaryota</taxon>
        <taxon>Metazoa</taxon>
        <taxon>Spiralia</taxon>
        <taxon>Lophotrochozoa</taxon>
        <taxon>Annelida</taxon>
        <taxon>Polychaeta</taxon>
        <taxon>Polychaeta incertae sedis</taxon>
        <taxon>Dinophilidae</taxon>
        <taxon>Dimorphilus</taxon>
    </lineage>
</organism>
<dbReference type="EMBL" id="CAJFCJ010000049">
    <property type="protein sequence ID" value="CAD5126444.1"/>
    <property type="molecule type" value="Genomic_DNA"/>
</dbReference>
<evidence type="ECO:0000313" key="3">
    <source>
        <dbReference type="Proteomes" id="UP000549394"/>
    </source>
</evidence>
<sequence length="140" mass="15980">MLITVTIFTIYSHKLHCFSINTHAIIQFANQLFKMKIFVVSLFVVFAIYQAHASELVSDLAENQISDDGNDLVDLNEREIDEETEEEVAKRFLSKLFSNKKGISKAQCALCAVAPATKRCQRVKKLCMMKHKIFILPKKV</sequence>
<accession>A0A7I8WEL9</accession>
<reference evidence="2 3" key="1">
    <citation type="submission" date="2020-08" db="EMBL/GenBank/DDBJ databases">
        <authorList>
            <person name="Hejnol A."/>
        </authorList>
    </citation>
    <scope>NUCLEOTIDE SEQUENCE [LARGE SCALE GENOMIC DNA]</scope>
</reference>
<dbReference type="Proteomes" id="UP000549394">
    <property type="component" value="Unassembled WGS sequence"/>
</dbReference>
<keyword evidence="3" id="KW-1185">Reference proteome</keyword>
<dbReference type="AlphaFoldDB" id="A0A7I8WEL9"/>